<dbReference type="InterPro" id="IPR032710">
    <property type="entry name" value="NTF2-like_dom_sf"/>
</dbReference>
<reference evidence="2 3" key="1">
    <citation type="submission" date="2021-10" db="EMBL/GenBank/DDBJ databases">
        <title>The diversity and Nitrogen Metabolism of Culturable Nitrate-Utilizing Bacteria Within the Oxygen Minimum Zone of the Changjiang (Yangtze River)Estuary.</title>
        <authorList>
            <person name="Zhang D."/>
            <person name="Zheng J."/>
            <person name="Liu S."/>
            <person name="He W."/>
        </authorList>
    </citation>
    <scope>NUCLEOTIDE SEQUENCE [LARGE SCALE GENOMIC DNA]</scope>
    <source>
        <strain evidence="2 3">FXH275-2</strain>
    </source>
</reference>
<gene>
    <name evidence="2" type="ORF">LL253_11865</name>
</gene>
<protein>
    <submittedName>
        <fullName evidence="2">Nuclear transport factor 2 family protein</fullName>
    </submittedName>
</protein>
<evidence type="ECO:0000259" key="1">
    <source>
        <dbReference type="Pfam" id="PF12680"/>
    </source>
</evidence>
<feature type="domain" description="SnoaL-like" evidence="1">
    <location>
        <begin position="10"/>
        <end position="102"/>
    </location>
</feature>
<dbReference type="Gene3D" id="3.10.450.50">
    <property type="match status" value="1"/>
</dbReference>
<name>A0ABS8H4D4_9SPHN</name>
<comment type="caution">
    <text evidence="2">The sequence shown here is derived from an EMBL/GenBank/DDBJ whole genome shotgun (WGS) entry which is preliminary data.</text>
</comment>
<evidence type="ECO:0000313" key="2">
    <source>
        <dbReference type="EMBL" id="MCC4233385.1"/>
    </source>
</evidence>
<dbReference type="EMBL" id="JAJGNP010000009">
    <property type="protein sequence ID" value="MCC4233385.1"/>
    <property type="molecule type" value="Genomic_DNA"/>
</dbReference>
<dbReference type="InterPro" id="IPR037401">
    <property type="entry name" value="SnoaL-like"/>
</dbReference>
<sequence length="109" mass="11985">MPIDLPKPIADYVEANAGLDVDGMLKPFLQDAVFIDNGKHFEGHAAIRELLEEEVVPVKAIFVPDTVREEDNNVVVEGPAYGNFPGSPLRFTYRFTLANGAIKTLEVTV</sequence>
<evidence type="ECO:0000313" key="3">
    <source>
        <dbReference type="Proteomes" id="UP001198830"/>
    </source>
</evidence>
<organism evidence="2 3">
    <name type="scientific">Sphingobium soli</name>
    <dbReference type="NCBI Taxonomy" id="1591116"/>
    <lineage>
        <taxon>Bacteria</taxon>
        <taxon>Pseudomonadati</taxon>
        <taxon>Pseudomonadota</taxon>
        <taxon>Alphaproteobacteria</taxon>
        <taxon>Sphingomonadales</taxon>
        <taxon>Sphingomonadaceae</taxon>
        <taxon>Sphingobium</taxon>
    </lineage>
</organism>
<dbReference type="Pfam" id="PF12680">
    <property type="entry name" value="SnoaL_2"/>
    <property type="match status" value="1"/>
</dbReference>
<accession>A0ABS8H4D4</accession>
<dbReference type="RefSeq" id="WP_228227304.1">
    <property type="nucleotide sequence ID" value="NZ_JAJGNP010000009.1"/>
</dbReference>
<proteinExistence type="predicted"/>
<keyword evidence="3" id="KW-1185">Reference proteome</keyword>
<dbReference type="SUPFAM" id="SSF54427">
    <property type="entry name" value="NTF2-like"/>
    <property type="match status" value="1"/>
</dbReference>
<dbReference type="Proteomes" id="UP001198830">
    <property type="component" value="Unassembled WGS sequence"/>
</dbReference>